<evidence type="ECO:0000313" key="2">
    <source>
        <dbReference type="Proteomes" id="UP001173223"/>
    </source>
</evidence>
<reference evidence="1" key="2">
    <citation type="submission" date="2022-04" db="EMBL/GenBank/DDBJ databases">
        <authorList>
            <person name="Livingstone P.G."/>
        </authorList>
    </citation>
    <scope>NUCLEOTIDE SEQUENCE</scope>
    <source>
        <strain evidence="1">BRON_8</strain>
    </source>
</reference>
<dbReference type="AlphaFoldDB" id="A0AAW6WE22"/>
<keyword evidence="2" id="KW-1185">Reference proteome</keyword>
<evidence type="ECO:0008006" key="3">
    <source>
        <dbReference type="Google" id="ProtNLM"/>
    </source>
</evidence>
<protein>
    <recommendedName>
        <fullName evidence="3">DUF4376 domain-containing protein</fullName>
    </recommendedName>
</protein>
<dbReference type="EMBL" id="JAMGTK010000026">
    <property type="protein sequence ID" value="MDK4512823.1"/>
    <property type="molecule type" value="Genomic_DNA"/>
</dbReference>
<dbReference type="RefSeq" id="WP_285049325.1">
    <property type="nucleotide sequence ID" value="NZ_JAMGTK010000026.1"/>
</dbReference>
<organism evidence="1 2">
    <name type="scientific">Fusobacterium necrophorum</name>
    <dbReference type="NCBI Taxonomy" id="859"/>
    <lineage>
        <taxon>Bacteria</taxon>
        <taxon>Fusobacteriati</taxon>
        <taxon>Fusobacteriota</taxon>
        <taxon>Fusobacteriia</taxon>
        <taxon>Fusobacteriales</taxon>
        <taxon>Fusobacteriaceae</taxon>
        <taxon>Fusobacterium</taxon>
    </lineage>
</organism>
<evidence type="ECO:0000313" key="1">
    <source>
        <dbReference type="EMBL" id="MDK4512823.1"/>
    </source>
</evidence>
<sequence length="214" mass="24949">MKYFYVSRNALVRDNAVVVYGEYTIQIPLEAYRSNPNTQDAIEYISEDNNFPNDWAYDSENDVIFSQKDRPSPYHVFVKGVWIIKDKEGLKKYCEENIDKIKKEVLEYGFDYQGHRQRCRDKDIAYMVANIVALQTAQTLGKEKKVTWYFEDNHGMTAGVQELGVLMLYGTTFVQSVYDTENYFKTLEDPKIITKEEFEQKRKAIHQALAGGES</sequence>
<reference evidence="1" key="1">
    <citation type="journal article" date="2022" name="Gene">
        <title>A genome-led study on the pathogenesis of Fusobacterium necrophorum infections.</title>
        <authorList>
            <person name="Thapa G."/>
            <person name="Jayal A."/>
            <person name="Sikazwe E."/>
            <person name="Perry T."/>
            <person name="Mohammed Al Balushi A."/>
            <person name="Livingstone P."/>
        </authorList>
    </citation>
    <scope>NUCLEOTIDE SEQUENCE</scope>
    <source>
        <strain evidence="1">BRON_8</strain>
    </source>
</reference>
<accession>A0AAW6WE22</accession>
<name>A0AAW6WE22_9FUSO</name>
<gene>
    <name evidence="1" type="ORF">MWG07_11245</name>
</gene>
<proteinExistence type="predicted"/>
<comment type="caution">
    <text evidence="1">The sequence shown here is derived from an EMBL/GenBank/DDBJ whole genome shotgun (WGS) entry which is preliminary data.</text>
</comment>
<dbReference type="Proteomes" id="UP001173223">
    <property type="component" value="Unassembled WGS sequence"/>
</dbReference>